<evidence type="ECO:0000256" key="7">
    <source>
        <dbReference type="ARBA" id="ARBA00034539"/>
    </source>
</evidence>
<comment type="subcellular location">
    <subcellularLocation>
        <location evidence="1">Golgi apparatus membrane</location>
        <topology evidence="1">Multi-pass membrane protein</topology>
    </subcellularLocation>
</comment>
<evidence type="ECO:0000313" key="10">
    <source>
        <dbReference type="EMBL" id="KAH3856201.1"/>
    </source>
</evidence>
<evidence type="ECO:0000256" key="1">
    <source>
        <dbReference type="ARBA" id="ARBA00004653"/>
    </source>
</evidence>
<dbReference type="Pfam" id="PF15190">
    <property type="entry name" value="TMEM251"/>
    <property type="match status" value="1"/>
</dbReference>
<proteinExistence type="inferred from homology"/>
<evidence type="ECO:0000313" key="11">
    <source>
        <dbReference type="Proteomes" id="UP000828390"/>
    </source>
</evidence>
<gene>
    <name evidence="10" type="ORF">DPMN_098784</name>
</gene>
<name>A0A9D4R5U0_DREPO</name>
<dbReference type="PANTHER" id="PTHR31925:SF1">
    <property type="entry name" value="LYSOSOMAL ENZYME TRAFFICKING FACTOR"/>
    <property type="match status" value="1"/>
</dbReference>
<evidence type="ECO:0000256" key="4">
    <source>
        <dbReference type="ARBA" id="ARBA00023034"/>
    </source>
</evidence>
<dbReference type="EMBL" id="JAIWYP010000003">
    <property type="protein sequence ID" value="KAH3856201.1"/>
    <property type="molecule type" value="Genomic_DNA"/>
</dbReference>
<dbReference type="GO" id="GO:0000139">
    <property type="term" value="C:Golgi membrane"/>
    <property type="evidence" value="ECO:0007669"/>
    <property type="project" value="UniProtKB-SubCell"/>
</dbReference>
<comment type="similarity">
    <text evidence="6">Belongs to the LYSET family.</text>
</comment>
<keyword evidence="5 9" id="KW-0472">Membrane</keyword>
<dbReference type="PANTHER" id="PTHR31925">
    <property type="entry name" value="TRANSMEMBRANE PROTEIN 251"/>
    <property type="match status" value="1"/>
</dbReference>
<comment type="caution">
    <text evidence="10">The sequence shown here is derived from an EMBL/GenBank/DDBJ whole genome shotgun (WGS) entry which is preliminary data.</text>
</comment>
<accession>A0A9D4R5U0</accession>
<reference evidence="10" key="1">
    <citation type="journal article" date="2019" name="bioRxiv">
        <title>The Genome of the Zebra Mussel, Dreissena polymorpha: A Resource for Invasive Species Research.</title>
        <authorList>
            <person name="McCartney M.A."/>
            <person name="Auch B."/>
            <person name="Kono T."/>
            <person name="Mallez S."/>
            <person name="Zhang Y."/>
            <person name="Obille A."/>
            <person name="Becker A."/>
            <person name="Abrahante J.E."/>
            <person name="Garbe J."/>
            <person name="Badalamenti J.P."/>
            <person name="Herman A."/>
            <person name="Mangelson H."/>
            <person name="Liachko I."/>
            <person name="Sullivan S."/>
            <person name="Sone E.D."/>
            <person name="Koren S."/>
            <person name="Silverstein K.A.T."/>
            <person name="Beckman K.B."/>
            <person name="Gohl D.M."/>
        </authorList>
    </citation>
    <scope>NUCLEOTIDE SEQUENCE</scope>
    <source>
        <strain evidence="10">Duluth1</strain>
        <tissue evidence="10">Whole animal</tissue>
    </source>
</reference>
<dbReference type="Proteomes" id="UP000828390">
    <property type="component" value="Unassembled WGS sequence"/>
</dbReference>
<keyword evidence="4" id="KW-0333">Golgi apparatus</keyword>
<dbReference type="AlphaFoldDB" id="A0A9D4R5U0"/>
<dbReference type="InterPro" id="IPR028024">
    <property type="entry name" value="LYSET"/>
</dbReference>
<evidence type="ECO:0000256" key="5">
    <source>
        <dbReference type="ARBA" id="ARBA00023136"/>
    </source>
</evidence>
<keyword evidence="11" id="KW-1185">Reference proteome</keyword>
<sequence length="146" mass="16848">MNFRQRVAWLSVIFYLTATFAFFYYLFELNEHYNHFAVDHIEKFHSDGVHDPGSSLLSRLWGHLTDVPLTVWFLVLLVPYLQVFLMLLACTRADPRLSLAYMWPGLVYQKYQQICGTTSVRDSVSGLSLNGQFTRGMGNGHNVIHT</sequence>
<evidence type="ECO:0000256" key="3">
    <source>
        <dbReference type="ARBA" id="ARBA00022989"/>
    </source>
</evidence>
<feature type="transmembrane region" description="Helical" evidence="9">
    <location>
        <begin position="7"/>
        <end position="27"/>
    </location>
</feature>
<protein>
    <recommendedName>
        <fullName evidence="7">Lysosomal enzyme trafficking factor</fullName>
    </recommendedName>
    <alternativeName>
        <fullName evidence="8">Transmembrane protein 251</fullName>
    </alternativeName>
</protein>
<evidence type="ECO:0000256" key="9">
    <source>
        <dbReference type="SAM" id="Phobius"/>
    </source>
</evidence>
<evidence type="ECO:0000256" key="2">
    <source>
        <dbReference type="ARBA" id="ARBA00022692"/>
    </source>
</evidence>
<keyword evidence="2 9" id="KW-0812">Transmembrane</keyword>
<reference evidence="10" key="2">
    <citation type="submission" date="2020-11" db="EMBL/GenBank/DDBJ databases">
        <authorList>
            <person name="McCartney M.A."/>
            <person name="Auch B."/>
            <person name="Kono T."/>
            <person name="Mallez S."/>
            <person name="Becker A."/>
            <person name="Gohl D.M."/>
            <person name="Silverstein K.A.T."/>
            <person name="Koren S."/>
            <person name="Bechman K.B."/>
            <person name="Herman A."/>
            <person name="Abrahante J.E."/>
            <person name="Garbe J."/>
        </authorList>
    </citation>
    <scope>NUCLEOTIDE SEQUENCE</scope>
    <source>
        <strain evidence="10">Duluth1</strain>
        <tissue evidence="10">Whole animal</tissue>
    </source>
</reference>
<evidence type="ECO:0000256" key="6">
    <source>
        <dbReference type="ARBA" id="ARBA00034485"/>
    </source>
</evidence>
<organism evidence="10 11">
    <name type="scientific">Dreissena polymorpha</name>
    <name type="common">Zebra mussel</name>
    <name type="synonym">Mytilus polymorpha</name>
    <dbReference type="NCBI Taxonomy" id="45954"/>
    <lineage>
        <taxon>Eukaryota</taxon>
        <taxon>Metazoa</taxon>
        <taxon>Spiralia</taxon>
        <taxon>Lophotrochozoa</taxon>
        <taxon>Mollusca</taxon>
        <taxon>Bivalvia</taxon>
        <taxon>Autobranchia</taxon>
        <taxon>Heteroconchia</taxon>
        <taxon>Euheterodonta</taxon>
        <taxon>Imparidentia</taxon>
        <taxon>Neoheterodontei</taxon>
        <taxon>Myida</taxon>
        <taxon>Dreissenoidea</taxon>
        <taxon>Dreissenidae</taxon>
        <taxon>Dreissena</taxon>
    </lineage>
</organism>
<feature type="transmembrane region" description="Helical" evidence="9">
    <location>
        <begin position="69"/>
        <end position="89"/>
    </location>
</feature>
<keyword evidence="3 9" id="KW-1133">Transmembrane helix</keyword>
<evidence type="ECO:0000256" key="8">
    <source>
        <dbReference type="ARBA" id="ARBA00034557"/>
    </source>
</evidence>